<keyword evidence="3" id="KW-1185">Reference proteome</keyword>
<dbReference type="Gene3D" id="1.10.3210.10">
    <property type="entry name" value="Hypothetical protein af1432"/>
    <property type="match status" value="1"/>
</dbReference>
<dbReference type="PANTHER" id="PTHR35569">
    <property type="entry name" value="CYANAMIDE HYDRATASE DDI2-RELATED"/>
    <property type="match status" value="1"/>
</dbReference>
<gene>
    <name evidence="2" type="ORF">NRB56_03740</name>
</gene>
<dbReference type="Pfam" id="PF01966">
    <property type="entry name" value="HD"/>
    <property type="match status" value="1"/>
</dbReference>
<organism evidence="2 3">
    <name type="scientific">Nocardia aurantia</name>
    <dbReference type="NCBI Taxonomy" id="2585199"/>
    <lineage>
        <taxon>Bacteria</taxon>
        <taxon>Bacillati</taxon>
        <taxon>Actinomycetota</taxon>
        <taxon>Actinomycetes</taxon>
        <taxon>Mycobacteriales</taxon>
        <taxon>Nocardiaceae</taxon>
        <taxon>Nocardia</taxon>
    </lineage>
</organism>
<dbReference type="PANTHER" id="PTHR35569:SF1">
    <property type="entry name" value="CYANAMIDE HYDRATASE DDI2-RELATED"/>
    <property type="match status" value="1"/>
</dbReference>
<accession>A0A7K0DH05</accession>
<protein>
    <recommendedName>
        <fullName evidence="1">HD domain-containing protein</fullName>
    </recommendedName>
</protein>
<name>A0A7K0DH05_9NOCA</name>
<proteinExistence type="predicted"/>
<evidence type="ECO:0000313" key="3">
    <source>
        <dbReference type="Proteomes" id="UP000431401"/>
    </source>
</evidence>
<feature type="domain" description="HD" evidence="1">
    <location>
        <begin position="43"/>
        <end position="129"/>
    </location>
</feature>
<sequence>MLVRGPVIRDDRLMTAEVLQLPDDPIVAPVLEIVRAEESVSIANHSIRSYLFARLLARDEGLIVAERTLFAACVLHDIGLTARGNGDQRFEVDGADAADAILAPLGVPAAERALIWEAIALHTSGGIAERRGPLAFLTRSGVGIDFGRGSTVISEEQAIAIHTAYPRLAMANSLVDAVVEQARGNPAKAAPYTFAGDLLREREAGAATGIERAAAAGRWGG</sequence>
<dbReference type="Proteomes" id="UP000431401">
    <property type="component" value="Unassembled WGS sequence"/>
</dbReference>
<dbReference type="CDD" id="cd00077">
    <property type="entry name" value="HDc"/>
    <property type="match status" value="1"/>
</dbReference>
<comment type="caution">
    <text evidence="2">The sequence shown here is derived from an EMBL/GenBank/DDBJ whole genome shotgun (WGS) entry which is preliminary data.</text>
</comment>
<dbReference type="SUPFAM" id="SSF109604">
    <property type="entry name" value="HD-domain/PDEase-like"/>
    <property type="match status" value="1"/>
</dbReference>
<dbReference type="InterPro" id="IPR003607">
    <property type="entry name" value="HD/PDEase_dom"/>
</dbReference>
<dbReference type="EMBL" id="WEGI01000001">
    <property type="protein sequence ID" value="MQY24821.1"/>
    <property type="molecule type" value="Genomic_DNA"/>
</dbReference>
<evidence type="ECO:0000259" key="1">
    <source>
        <dbReference type="Pfam" id="PF01966"/>
    </source>
</evidence>
<dbReference type="AlphaFoldDB" id="A0A7K0DH05"/>
<evidence type="ECO:0000313" key="2">
    <source>
        <dbReference type="EMBL" id="MQY24821.1"/>
    </source>
</evidence>
<dbReference type="InterPro" id="IPR006674">
    <property type="entry name" value="HD_domain"/>
</dbReference>
<reference evidence="2 3" key="1">
    <citation type="submission" date="2019-10" db="EMBL/GenBank/DDBJ databases">
        <title>Nocardia macrotermitis sp. nov. and Nocardia aurantia sp. nov., isolated from the gut of fungus growing-termite Macrotermes natalensis.</title>
        <authorList>
            <person name="Benndorf R."/>
            <person name="Schwitalla J."/>
            <person name="Martin K."/>
            <person name="De Beer W."/>
            <person name="Kaster A.-K."/>
            <person name="Vollmers J."/>
            <person name="Poulsen M."/>
            <person name="Beemelmanns C."/>
        </authorList>
    </citation>
    <scope>NUCLEOTIDE SEQUENCE [LARGE SCALE GENOMIC DNA]</scope>
    <source>
        <strain evidence="2 3">RB56</strain>
    </source>
</reference>